<dbReference type="PANTHER" id="PTHR16172:SF2">
    <property type="entry name" value="MAJOR FACILITATOR SUPERFAMILY DOMAIN-CONTAINING PROTEIN 6"/>
    <property type="match status" value="1"/>
</dbReference>
<dbReference type="Proteomes" id="UP000681967">
    <property type="component" value="Unassembled WGS sequence"/>
</dbReference>
<evidence type="ECO:0000256" key="3">
    <source>
        <dbReference type="ARBA" id="ARBA00022692"/>
    </source>
</evidence>
<evidence type="ECO:0000313" key="9">
    <source>
        <dbReference type="EMBL" id="CAF4750486.1"/>
    </source>
</evidence>
<evidence type="ECO:0000256" key="2">
    <source>
        <dbReference type="ARBA" id="ARBA00005241"/>
    </source>
</evidence>
<dbReference type="EMBL" id="CAJOBH010116174">
    <property type="protein sequence ID" value="CAF4686952.1"/>
    <property type="molecule type" value="Genomic_DNA"/>
</dbReference>
<dbReference type="EMBL" id="CAJOBJ010209917">
    <property type="protein sequence ID" value="CAF5007924.1"/>
    <property type="molecule type" value="Genomic_DNA"/>
</dbReference>
<evidence type="ECO:0000259" key="7">
    <source>
        <dbReference type="Pfam" id="PF12832"/>
    </source>
</evidence>
<gene>
    <name evidence="8" type="ORF">BYL167_LOCUS43560</name>
    <name evidence="9" type="ORF">BYL167_LOCUS46080</name>
    <name evidence="10" type="ORF">GIL414_LOCUS47995</name>
    <name evidence="11" type="ORF">GIL414_LOCUS57672</name>
</gene>
<accession>A0A8S3DE36</accession>
<proteinExistence type="inferred from homology"/>
<keyword evidence="5 6" id="KW-0472">Membrane</keyword>
<sequence>ALRRAPNLLDSLPSNINRTLLFAKLFYFWYFAAFGSLFPLMSIYFKQMGMGPSYCGILMGFR</sequence>
<feature type="non-terminal residue" evidence="11">
    <location>
        <position position="1"/>
    </location>
</feature>
<dbReference type="EMBL" id="CAJOBJ010154627">
    <property type="protein sequence ID" value="CAF4820613.1"/>
    <property type="molecule type" value="Genomic_DNA"/>
</dbReference>
<name>A0A8S3DE36_9BILA</name>
<evidence type="ECO:0000256" key="4">
    <source>
        <dbReference type="ARBA" id="ARBA00022989"/>
    </source>
</evidence>
<dbReference type="Pfam" id="PF12832">
    <property type="entry name" value="MFS_1_like"/>
    <property type="match status" value="1"/>
</dbReference>
<keyword evidence="4 6" id="KW-1133">Transmembrane helix</keyword>
<reference evidence="11" key="1">
    <citation type="submission" date="2021-02" db="EMBL/GenBank/DDBJ databases">
        <authorList>
            <person name="Nowell W R."/>
        </authorList>
    </citation>
    <scope>NUCLEOTIDE SEQUENCE</scope>
</reference>
<dbReference type="InterPro" id="IPR036259">
    <property type="entry name" value="MFS_trans_sf"/>
</dbReference>
<evidence type="ECO:0000313" key="12">
    <source>
        <dbReference type="Proteomes" id="UP000681720"/>
    </source>
</evidence>
<evidence type="ECO:0000256" key="5">
    <source>
        <dbReference type="ARBA" id="ARBA00023136"/>
    </source>
</evidence>
<protein>
    <recommendedName>
        <fullName evidence="7">Major facilitator superfamily associated domain-containing protein</fullName>
    </recommendedName>
</protein>
<comment type="similarity">
    <text evidence="2">Belongs to the major facilitator superfamily. MFSD6 family.</text>
</comment>
<keyword evidence="3 6" id="KW-0812">Transmembrane</keyword>
<dbReference type="Proteomes" id="UP000681720">
    <property type="component" value="Unassembled WGS sequence"/>
</dbReference>
<comment type="caution">
    <text evidence="11">The sequence shown here is derived from an EMBL/GenBank/DDBJ whole genome shotgun (WGS) entry which is preliminary data.</text>
</comment>
<feature type="transmembrane region" description="Helical" evidence="6">
    <location>
        <begin position="27"/>
        <end position="45"/>
    </location>
</feature>
<dbReference type="EMBL" id="CAJOBH010129542">
    <property type="protein sequence ID" value="CAF4750486.1"/>
    <property type="molecule type" value="Genomic_DNA"/>
</dbReference>
<dbReference type="AlphaFoldDB" id="A0A8S3DE36"/>
<dbReference type="InterPro" id="IPR051717">
    <property type="entry name" value="MFS_MFSD6"/>
</dbReference>
<dbReference type="GO" id="GO:0016020">
    <property type="term" value="C:membrane"/>
    <property type="evidence" value="ECO:0007669"/>
    <property type="project" value="UniProtKB-SubCell"/>
</dbReference>
<organism evidence="11 12">
    <name type="scientific">Rotaria magnacalcarata</name>
    <dbReference type="NCBI Taxonomy" id="392030"/>
    <lineage>
        <taxon>Eukaryota</taxon>
        <taxon>Metazoa</taxon>
        <taxon>Spiralia</taxon>
        <taxon>Gnathifera</taxon>
        <taxon>Rotifera</taxon>
        <taxon>Eurotatoria</taxon>
        <taxon>Bdelloidea</taxon>
        <taxon>Philodinida</taxon>
        <taxon>Philodinidae</taxon>
        <taxon>Rotaria</taxon>
    </lineage>
</organism>
<dbReference type="SUPFAM" id="SSF103473">
    <property type="entry name" value="MFS general substrate transporter"/>
    <property type="match status" value="1"/>
</dbReference>
<evidence type="ECO:0000256" key="6">
    <source>
        <dbReference type="SAM" id="Phobius"/>
    </source>
</evidence>
<dbReference type="PANTHER" id="PTHR16172">
    <property type="entry name" value="MAJOR FACILITATOR SUPERFAMILY DOMAIN-CONTAINING PROTEIN 6-LIKE"/>
    <property type="match status" value="1"/>
</dbReference>
<feature type="domain" description="Major facilitator superfamily associated" evidence="7">
    <location>
        <begin position="23"/>
        <end position="60"/>
    </location>
</feature>
<evidence type="ECO:0000313" key="10">
    <source>
        <dbReference type="EMBL" id="CAF4820613.1"/>
    </source>
</evidence>
<evidence type="ECO:0000256" key="1">
    <source>
        <dbReference type="ARBA" id="ARBA00004141"/>
    </source>
</evidence>
<evidence type="ECO:0000313" key="11">
    <source>
        <dbReference type="EMBL" id="CAF5007924.1"/>
    </source>
</evidence>
<dbReference type="InterPro" id="IPR024989">
    <property type="entry name" value="MFS_assoc_dom"/>
</dbReference>
<comment type="subcellular location">
    <subcellularLocation>
        <location evidence="1">Membrane</location>
        <topology evidence="1">Multi-pass membrane protein</topology>
    </subcellularLocation>
</comment>
<evidence type="ECO:0000313" key="8">
    <source>
        <dbReference type="EMBL" id="CAF4686952.1"/>
    </source>
</evidence>